<dbReference type="EMBL" id="JAGTTL010000003">
    <property type="protein sequence ID" value="KAK6325255.1"/>
    <property type="molecule type" value="Genomic_DNA"/>
</dbReference>
<name>A0AAN8MJL1_9TELE</name>
<organism evidence="2 3">
    <name type="scientific">Coregonus suidteri</name>
    <dbReference type="NCBI Taxonomy" id="861788"/>
    <lineage>
        <taxon>Eukaryota</taxon>
        <taxon>Metazoa</taxon>
        <taxon>Chordata</taxon>
        <taxon>Craniata</taxon>
        <taxon>Vertebrata</taxon>
        <taxon>Euteleostomi</taxon>
        <taxon>Actinopterygii</taxon>
        <taxon>Neopterygii</taxon>
        <taxon>Teleostei</taxon>
        <taxon>Protacanthopterygii</taxon>
        <taxon>Salmoniformes</taxon>
        <taxon>Salmonidae</taxon>
        <taxon>Coregoninae</taxon>
        <taxon>Coregonus</taxon>
    </lineage>
</organism>
<dbReference type="Proteomes" id="UP001356427">
    <property type="component" value="Unassembled WGS sequence"/>
</dbReference>
<reference evidence="2 3" key="1">
    <citation type="submission" date="2021-04" db="EMBL/GenBank/DDBJ databases">
        <authorList>
            <person name="De Guttry C."/>
            <person name="Zahm M."/>
            <person name="Klopp C."/>
            <person name="Cabau C."/>
            <person name="Louis A."/>
            <person name="Berthelot C."/>
            <person name="Parey E."/>
            <person name="Roest Crollius H."/>
            <person name="Montfort J."/>
            <person name="Robinson-Rechavi M."/>
            <person name="Bucao C."/>
            <person name="Bouchez O."/>
            <person name="Gislard M."/>
            <person name="Lluch J."/>
            <person name="Milhes M."/>
            <person name="Lampietro C."/>
            <person name="Lopez Roques C."/>
            <person name="Donnadieu C."/>
            <person name="Braasch I."/>
            <person name="Desvignes T."/>
            <person name="Postlethwait J."/>
            <person name="Bobe J."/>
            <person name="Wedekind C."/>
            <person name="Guiguen Y."/>
        </authorList>
    </citation>
    <scope>NUCLEOTIDE SEQUENCE [LARGE SCALE GENOMIC DNA]</scope>
    <source>
        <strain evidence="2">Cs_M1</strain>
        <tissue evidence="2">Blood</tissue>
    </source>
</reference>
<feature type="compositionally biased region" description="Polar residues" evidence="1">
    <location>
        <begin position="25"/>
        <end position="41"/>
    </location>
</feature>
<evidence type="ECO:0000313" key="3">
    <source>
        <dbReference type="Proteomes" id="UP001356427"/>
    </source>
</evidence>
<accession>A0AAN8MJL1</accession>
<feature type="region of interest" description="Disordered" evidence="1">
    <location>
        <begin position="215"/>
        <end position="237"/>
    </location>
</feature>
<feature type="region of interest" description="Disordered" evidence="1">
    <location>
        <begin position="107"/>
        <end position="127"/>
    </location>
</feature>
<evidence type="ECO:0000313" key="2">
    <source>
        <dbReference type="EMBL" id="KAK6325255.1"/>
    </source>
</evidence>
<dbReference type="AlphaFoldDB" id="A0AAN8MJL1"/>
<protein>
    <submittedName>
        <fullName evidence="2">Uncharacterized protein</fullName>
    </submittedName>
</protein>
<feature type="compositionally biased region" description="Pro residues" evidence="1">
    <location>
        <begin position="228"/>
        <end position="237"/>
    </location>
</feature>
<evidence type="ECO:0000256" key="1">
    <source>
        <dbReference type="SAM" id="MobiDB-lite"/>
    </source>
</evidence>
<feature type="compositionally biased region" description="Polar residues" evidence="1">
    <location>
        <begin position="113"/>
        <end position="125"/>
    </location>
</feature>
<proteinExistence type="predicted"/>
<sequence>MGHEREVSVCGSVEGLHLSPLRQPLTKTKQRSSADNMNSQRADADGFYVGDDYGYFHWNEEHGHWERWTLNNNEYNYEYAYKYDQDQPGQGAKWEIEAGSSQIVDAPAHLPLPTSSDLPQQSPQEQPGFLAASPWPLANVGTLEEMIEIAWQKCQEYQSKFFMWYCGTLLCTQSRGTVKPVMFELPISSPVEPIVVERPISPVVAESLQRFEKNKQLKVKPRAQSLPISPPVKPHRG</sequence>
<keyword evidence="3" id="KW-1185">Reference proteome</keyword>
<feature type="region of interest" description="Disordered" evidence="1">
    <location>
        <begin position="22"/>
        <end position="42"/>
    </location>
</feature>
<comment type="caution">
    <text evidence="2">The sequence shown here is derived from an EMBL/GenBank/DDBJ whole genome shotgun (WGS) entry which is preliminary data.</text>
</comment>
<gene>
    <name evidence="2" type="ORF">J4Q44_G00045970</name>
</gene>